<reference evidence="2 3" key="1">
    <citation type="submission" date="2021-06" db="EMBL/GenBank/DDBJ databases">
        <authorList>
            <person name="Palmer J.M."/>
        </authorList>
    </citation>
    <scope>NUCLEOTIDE SEQUENCE [LARGE SCALE GENOMIC DNA]</scope>
    <source>
        <strain evidence="2 3">MEX-2019</strain>
        <tissue evidence="2">Muscle</tissue>
    </source>
</reference>
<accession>A0AAV9RF59</accession>
<sequence length="117" mass="12661">MVNEWGPRHLLHGQTGRSSELTGEGGQDQPRGGGSRRLCEPISAPGPLSPCQLTLRSETEQPVEGLLVSEGEENVLRLYGPEPPPSPPSLDSRTKPSGSLLHGKIRHRAPSDLRTWV</sequence>
<feature type="region of interest" description="Disordered" evidence="1">
    <location>
        <begin position="1"/>
        <end position="117"/>
    </location>
</feature>
<dbReference type="EMBL" id="JAHHUM010002021">
    <property type="protein sequence ID" value="KAK5607537.1"/>
    <property type="molecule type" value="Genomic_DNA"/>
</dbReference>
<keyword evidence="3" id="KW-1185">Reference proteome</keyword>
<comment type="caution">
    <text evidence="2">The sequence shown here is derived from an EMBL/GenBank/DDBJ whole genome shotgun (WGS) entry which is preliminary data.</text>
</comment>
<dbReference type="Proteomes" id="UP001311232">
    <property type="component" value="Unassembled WGS sequence"/>
</dbReference>
<organism evidence="2 3">
    <name type="scientific">Crenichthys baileyi</name>
    <name type="common">White River springfish</name>
    <dbReference type="NCBI Taxonomy" id="28760"/>
    <lineage>
        <taxon>Eukaryota</taxon>
        <taxon>Metazoa</taxon>
        <taxon>Chordata</taxon>
        <taxon>Craniata</taxon>
        <taxon>Vertebrata</taxon>
        <taxon>Euteleostomi</taxon>
        <taxon>Actinopterygii</taxon>
        <taxon>Neopterygii</taxon>
        <taxon>Teleostei</taxon>
        <taxon>Neoteleostei</taxon>
        <taxon>Acanthomorphata</taxon>
        <taxon>Ovalentaria</taxon>
        <taxon>Atherinomorphae</taxon>
        <taxon>Cyprinodontiformes</taxon>
        <taxon>Goodeidae</taxon>
        <taxon>Crenichthys</taxon>
    </lineage>
</organism>
<feature type="compositionally biased region" description="Gly residues" evidence="1">
    <location>
        <begin position="23"/>
        <end position="35"/>
    </location>
</feature>
<dbReference type="AlphaFoldDB" id="A0AAV9RF59"/>
<name>A0AAV9RF59_9TELE</name>
<protein>
    <submittedName>
        <fullName evidence="2">Uncharacterized protein</fullName>
    </submittedName>
</protein>
<evidence type="ECO:0000256" key="1">
    <source>
        <dbReference type="SAM" id="MobiDB-lite"/>
    </source>
</evidence>
<gene>
    <name evidence="2" type="ORF">CRENBAI_016816</name>
</gene>
<evidence type="ECO:0000313" key="2">
    <source>
        <dbReference type="EMBL" id="KAK5607537.1"/>
    </source>
</evidence>
<evidence type="ECO:0000313" key="3">
    <source>
        <dbReference type="Proteomes" id="UP001311232"/>
    </source>
</evidence>
<proteinExistence type="predicted"/>